<name>A0AA87SV26_9LEPT</name>
<protein>
    <submittedName>
        <fullName evidence="1">Uncharacterized protein</fullName>
    </submittedName>
</protein>
<gene>
    <name evidence="1" type="ORF">LEP1GSC125_1856</name>
</gene>
<dbReference type="AlphaFoldDB" id="A0AA87SV26"/>
<evidence type="ECO:0000313" key="2">
    <source>
        <dbReference type="Proteomes" id="UP000001343"/>
    </source>
</evidence>
<dbReference type="Proteomes" id="UP000001343">
    <property type="component" value="Unassembled WGS sequence"/>
</dbReference>
<organism evidence="1 2">
    <name type="scientific">Leptospira mayottensis 200901122</name>
    <dbReference type="NCBI Taxonomy" id="1193010"/>
    <lineage>
        <taxon>Bacteria</taxon>
        <taxon>Pseudomonadati</taxon>
        <taxon>Spirochaetota</taxon>
        <taxon>Spirochaetia</taxon>
        <taxon>Leptospirales</taxon>
        <taxon>Leptospiraceae</taxon>
        <taxon>Leptospira</taxon>
    </lineage>
</organism>
<proteinExistence type="predicted"/>
<reference evidence="1 2" key="1">
    <citation type="journal article" date="2014" name="Int. J. Syst. Evol. Microbiol.">
        <title>Leptospira mayottensis sp. nov., a pathogenic species of the genus Leptospira isolated from humans.</title>
        <authorList>
            <person name="Bourhy P."/>
            <person name="Collet L."/>
            <person name="Brisse S."/>
            <person name="Picardeau M."/>
        </authorList>
    </citation>
    <scope>NUCLEOTIDE SEQUENCE [LARGE SCALE GENOMIC DNA]</scope>
    <source>
        <strain evidence="1 2">200901122</strain>
    </source>
</reference>
<evidence type="ECO:0000313" key="1">
    <source>
        <dbReference type="EMBL" id="EKR98426.1"/>
    </source>
</evidence>
<comment type="caution">
    <text evidence="1">The sequence shown here is derived from an EMBL/GenBank/DDBJ whole genome shotgun (WGS) entry which is preliminary data.</text>
</comment>
<dbReference type="EMBL" id="AKWM02000078">
    <property type="protein sequence ID" value="EKR98426.1"/>
    <property type="molecule type" value="Genomic_DNA"/>
</dbReference>
<accession>A0AA87SV26</accession>
<sequence length="48" mass="5576">MMVQKISNLLYDFITDLQAGIPTSKLVEIYTDKIIRVFREETSDQKPS</sequence>